<accession>A0A6H5IHS4</accession>
<evidence type="ECO:0000313" key="2">
    <source>
        <dbReference type="EMBL" id="CAB0034331.1"/>
    </source>
</evidence>
<feature type="domain" description="PEP-utilising enzyme mobile" evidence="1">
    <location>
        <begin position="275"/>
        <end position="335"/>
    </location>
</feature>
<dbReference type="EMBL" id="CADCXV010000739">
    <property type="protein sequence ID" value="CAB0034331.1"/>
    <property type="molecule type" value="Genomic_DNA"/>
</dbReference>
<keyword evidence="3" id="KW-1185">Reference proteome</keyword>
<dbReference type="OrthoDB" id="6123450at2759"/>
<dbReference type="InterPro" id="IPR051549">
    <property type="entry name" value="PEP_Utilizing_Enz"/>
</dbReference>
<organism evidence="2 3">
    <name type="scientific">Trichogramma brassicae</name>
    <dbReference type="NCBI Taxonomy" id="86971"/>
    <lineage>
        <taxon>Eukaryota</taxon>
        <taxon>Metazoa</taxon>
        <taxon>Ecdysozoa</taxon>
        <taxon>Arthropoda</taxon>
        <taxon>Hexapoda</taxon>
        <taxon>Insecta</taxon>
        <taxon>Pterygota</taxon>
        <taxon>Neoptera</taxon>
        <taxon>Endopterygota</taxon>
        <taxon>Hymenoptera</taxon>
        <taxon>Apocrita</taxon>
        <taxon>Proctotrupomorpha</taxon>
        <taxon>Chalcidoidea</taxon>
        <taxon>Trichogrammatidae</taxon>
        <taxon>Trichogramma</taxon>
    </lineage>
</organism>
<dbReference type="Proteomes" id="UP000479190">
    <property type="component" value="Unassembled WGS sequence"/>
</dbReference>
<dbReference type="PANTHER" id="PTHR43615:SF1">
    <property type="entry name" value="PPDK_N DOMAIN-CONTAINING PROTEIN"/>
    <property type="match status" value="1"/>
</dbReference>
<dbReference type="PANTHER" id="PTHR43615">
    <property type="entry name" value="PHOSPHOENOLPYRUVATE SYNTHASE-RELATED"/>
    <property type="match status" value="1"/>
</dbReference>
<proteinExistence type="predicted"/>
<evidence type="ECO:0000259" key="1">
    <source>
        <dbReference type="Pfam" id="PF00391"/>
    </source>
</evidence>
<dbReference type="SUPFAM" id="SSF52009">
    <property type="entry name" value="Phosphohistidine domain"/>
    <property type="match status" value="1"/>
</dbReference>
<dbReference type="AlphaFoldDB" id="A0A6H5IHS4"/>
<dbReference type="Pfam" id="PF00391">
    <property type="entry name" value="PEP-utilizers"/>
    <property type="match status" value="1"/>
</dbReference>
<dbReference type="GO" id="GO:0016772">
    <property type="term" value="F:transferase activity, transferring phosphorus-containing groups"/>
    <property type="evidence" value="ECO:0007669"/>
    <property type="project" value="InterPro"/>
</dbReference>
<name>A0A6H5IHS4_9HYME</name>
<dbReference type="InterPro" id="IPR008279">
    <property type="entry name" value="PEP-util_enz_mobile_dom"/>
</dbReference>
<sequence>MGDVARLLGYCGNVASALLPKIISSLVDQPNWSPLGNDAVERDENWLRIRAFVEEYGYRGVNELELASEPFEMRPYMLFRALKYVDPQAINQDKRPHYRESEPEGPSPMELVEKIRSPITPEYRRAIAKLLPMARRSVTRREESKALLSKAVHNVRKLFGQKAADLVNAGRLPEIGLIHYLTRREVLELMRNERAAKPALIRKAQRRRQLWPSLDRKIHYPDYWFGWPRPLKDDDEIEEVCHEYWPEYTGTPVCPGRANHRVVVARTPDEASRLRQGDILVAPCVDVGWSQYFPLVSGIITEVGGPLSEAAVIARENNIPCVMGVPMATWVFKTGKLRDRFCVAEDKIDVSSFFRRYAVDERINGSIR</sequence>
<gene>
    <name evidence="2" type="ORF">TBRA_LOCUS6229</name>
</gene>
<protein>
    <recommendedName>
        <fullName evidence="1">PEP-utilising enzyme mobile domain-containing protein</fullName>
    </recommendedName>
</protein>
<evidence type="ECO:0000313" key="3">
    <source>
        <dbReference type="Proteomes" id="UP000479190"/>
    </source>
</evidence>
<reference evidence="2 3" key="1">
    <citation type="submission" date="2020-02" db="EMBL/GenBank/DDBJ databases">
        <authorList>
            <person name="Ferguson B K."/>
        </authorList>
    </citation>
    <scope>NUCLEOTIDE SEQUENCE [LARGE SCALE GENOMIC DNA]</scope>
</reference>
<dbReference type="InterPro" id="IPR036637">
    <property type="entry name" value="Phosphohistidine_dom_sf"/>
</dbReference>
<dbReference type="Gene3D" id="3.50.30.10">
    <property type="entry name" value="Phosphohistidine domain"/>
    <property type="match status" value="1"/>
</dbReference>